<dbReference type="PROSITE" id="PS52029">
    <property type="entry name" value="LD_TPASE"/>
    <property type="match status" value="1"/>
</dbReference>
<dbReference type="AlphaFoldDB" id="A0A1X7PDT5"/>
<feature type="active site" description="Proton donor/acceptor" evidence="9">
    <location>
        <position position="245"/>
    </location>
</feature>
<feature type="signal peptide" evidence="11">
    <location>
        <begin position="1"/>
        <end position="23"/>
    </location>
</feature>
<sequence>MKIRTIVLAGMVSSVCIGAPAFAESGAVPFSMTVKNTASATQPEKKAEKKPTKSAKTDQKSAKVDVKKGARKEKPVEVAAAATPVELRSYNQERGLFSTLFGAPQQMLPETQRRDAELRSRDEKGKKFRVKADFVPQVVDFPSSYSRGTIVVNTSEKFLYLIESGGKARRYAIAVGKDGLKFKGTGKIQDKQEWPRWIPTQEMQKRDPAKYGRYKDGMPGGPDNPLGARAMYLYQGKKDTHIRIHGTNQPWTIGTDSSNGCFRMVNEHVMDLYTRVRVGADMVVL</sequence>
<dbReference type="InterPro" id="IPR038063">
    <property type="entry name" value="Transpep_catalytic_dom"/>
</dbReference>
<dbReference type="GO" id="GO:0008360">
    <property type="term" value="P:regulation of cell shape"/>
    <property type="evidence" value="ECO:0007669"/>
    <property type="project" value="UniProtKB-UniRule"/>
</dbReference>
<dbReference type="GO" id="GO:0016757">
    <property type="term" value="F:glycosyltransferase activity"/>
    <property type="evidence" value="ECO:0007669"/>
    <property type="project" value="UniProtKB-KW"/>
</dbReference>
<dbReference type="Proteomes" id="UP000193083">
    <property type="component" value="Unassembled WGS sequence"/>
</dbReference>
<keyword evidence="6 9" id="KW-0133">Cell shape</keyword>
<evidence type="ECO:0000256" key="5">
    <source>
        <dbReference type="ARBA" id="ARBA00022801"/>
    </source>
</evidence>
<dbReference type="GO" id="GO:0071972">
    <property type="term" value="F:peptidoglycan L,D-transpeptidase activity"/>
    <property type="evidence" value="ECO:0007669"/>
    <property type="project" value="TreeGrafter"/>
</dbReference>
<feature type="region of interest" description="Disordered" evidence="10">
    <location>
        <begin position="36"/>
        <end position="73"/>
    </location>
</feature>
<keyword evidence="8 9" id="KW-0961">Cell wall biogenesis/degradation</keyword>
<keyword evidence="11" id="KW-0732">Signal</keyword>
<evidence type="ECO:0000256" key="4">
    <source>
        <dbReference type="ARBA" id="ARBA00022679"/>
    </source>
</evidence>
<evidence type="ECO:0000256" key="8">
    <source>
        <dbReference type="ARBA" id="ARBA00023316"/>
    </source>
</evidence>
<keyword evidence="7 9" id="KW-0573">Peptidoglycan synthesis</keyword>
<name>A0A1X7PDT5_9HYPH</name>
<dbReference type="SUPFAM" id="SSF141523">
    <property type="entry name" value="L,D-transpeptidase catalytic domain-like"/>
    <property type="match status" value="1"/>
</dbReference>
<accession>A0A1X7PDT5</accession>
<dbReference type="CDD" id="cd16913">
    <property type="entry name" value="YkuD_like"/>
    <property type="match status" value="1"/>
</dbReference>
<comment type="similarity">
    <text evidence="2">Belongs to the YkuD family.</text>
</comment>
<feature type="active site" description="Nucleophile" evidence="9">
    <location>
        <position position="261"/>
    </location>
</feature>
<evidence type="ECO:0000256" key="7">
    <source>
        <dbReference type="ARBA" id="ARBA00022984"/>
    </source>
</evidence>
<keyword evidence="3" id="KW-0328">Glycosyltransferase</keyword>
<dbReference type="FunFam" id="2.40.440.10:FF:000002">
    <property type="entry name" value="L,D-transpeptidase ErfK/SrfK"/>
    <property type="match status" value="1"/>
</dbReference>
<dbReference type="InterPro" id="IPR050979">
    <property type="entry name" value="LD-transpeptidase"/>
</dbReference>
<dbReference type="GO" id="GO:0071555">
    <property type="term" value="P:cell wall organization"/>
    <property type="evidence" value="ECO:0007669"/>
    <property type="project" value="UniProtKB-UniRule"/>
</dbReference>
<feature type="compositionally biased region" description="Basic and acidic residues" evidence="10">
    <location>
        <begin position="43"/>
        <end position="73"/>
    </location>
</feature>
<feature type="chain" id="PRO_5012778729" evidence="11">
    <location>
        <begin position="24"/>
        <end position="285"/>
    </location>
</feature>
<dbReference type="PANTHER" id="PTHR30582:SF24">
    <property type="entry name" value="L,D-TRANSPEPTIDASE ERFK_SRFK-RELATED"/>
    <property type="match status" value="1"/>
</dbReference>
<gene>
    <name evidence="13" type="ORF">SAMN02982922_3736</name>
</gene>
<reference evidence="13 14" key="1">
    <citation type="submission" date="2017-04" db="EMBL/GenBank/DDBJ databases">
        <authorList>
            <person name="Afonso C.L."/>
            <person name="Miller P.J."/>
            <person name="Scott M.A."/>
            <person name="Spackman E."/>
            <person name="Goraichik I."/>
            <person name="Dimitrov K.M."/>
            <person name="Suarez D.L."/>
            <person name="Swayne D.E."/>
        </authorList>
    </citation>
    <scope>NUCLEOTIDE SEQUENCE [LARGE SCALE GENOMIC DNA]</scope>
    <source>
        <strain evidence="13 14">B5P</strain>
    </source>
</reference>
<dbReference type="EMBL" id="FXBL01000004">
    <property type="protein sequence ID" value="SMH48526.1"/>
    <property type="molecule type" value="Genomic_DNA"/>
</dbReference>
<evidence type="ECO:0000313" key="13">
    <source>
        <dbReference type="EMBL" id="SMH48526.1"/>
    </source>
</evidence>
<dbReference type="RefSeq" id="WP_139832321.1">
    <property type="nucleotide sequence ID" value="NZ_FXBL01000004.1"/>
</dbReference>
<evidence type="ECO:0000259" key="12">
    <source>
        <dbReference type="PROSITE" id="PS52029"/>
    </source>
</evidence>
<evidence type="ECO:0000256" key="9">
    <source>
        <dbReference type="PROSITE-ProRule" id="PRU01373"/>
    </source>
</evidence>
<evidence type="ECO:0000256" key="10">
    <source>
        <dbReference type="SAM" id="MobiDB-lite"/>
    </source>
</evidence>
<dbReference type="GO" id="GO:0018104">
    <property type="term" value="P:peptidoglycan-protein cross-linking"/>
    <property type="evidence" value="ECO:0007669"/>
    <property type="project" value="TreeGrafter"/>
</dbReference>
<dbReference type="Gene3D" id="2.40.440.10">
    <property type="entry name" value="L,D-transpeptidase catalytic domain-like"/>
    <property type="match status" value="1"/>
</dbReference>
<dbReference type="OrthoDB" id="9795305at2"/>
<feature type="domain" description="L,D-TPase catalytic" evidence="12">
    <location>
        <begin position="148"/>
        <end position="285"/>
    </location>
</feature>
<evidence type="ECO:0000313" key="14">
    <source>
        <dbReference type="Proteomes" id="UP000193083"/>
    </source>
</evidence>
<protein>
    <submittedName>
        <fullName evidence="13">L,D-transpeptidase catalytic domain</fullName>
    </submittedName>
</protein>
<keyword evidence="4" id="KW-0808">Transferase</keyword>
<organism evidence="13 14">
    <name type="scientific">Mesorhizobium australicum</name>
    <dbReference type="NCBI Taxonomy" id="536018"/>
    <lineage>
        <taxon>Bacteria</taxon>
        <taxon>Pseudomonadati</taxon>
        <taxon>Pseudomonadota</taxon>
        <taxon>Alphaproteobacteria</taxon>
        <taxon>Hyphomicrobiales</taxon>
        <taxon>Phyllobacteriaceae</taxon>
        <taxon>Mesorhizobium</taxon>
    </lineage>
</organism>
<evidence type="ECO:0000256" key="3">
    <source>
        <dbReference type="ARBA" id="ARBA00022676"/>
    </source>
</evidence>
<dbReference type="UniPathway" id="UPA00219"/>
<dbReference type="GO" id="GO:0005576">
    <property type="term" value="C:extracellular region"/>
    <property type="evidence" value="ECO:0007669"/>
    <property type="project" value="TreeGrafter"/>
</dbReference>
<proteinExistence type="inferred from homology"/>
<dbReference type="Pfam" id="PF03734">
    <property type="entry name" value="YkuD"/>
    <property type="match status" value="1"/>
</dbReference>
<evidence type="ECO:0000256" key="1">
    <source>
        <dbReference type="ARBA" id="ARBA00004752"/>
    </source>
</evidence>
<evidence type="ECO:0000256" key="2">
    <source>
        <dbReference type="ARBA" id="ARBA00005992"/>
    </source>
</evidence>
<keyword evidence="14" id="KW-1185">Reference proteome</keyword>
<evidence type="ECO:0000256" key="11">
    <source>
        <dbReference type="SAM" id="SignalP"/>
    </source>
</evidence>
<dbReference type="PANTHER" id="PTHR30582">
    <property type="entry name" value="L,D-TRANSPEPTIDASE"/>
    <property type="match status" value="1"/>
</dbReference>
<comment type="pathway">
    <text evidence="1 9">Cell wall biogenesis; peptidoglycan biosynthesis.</text>
</comment>
<keyword evidence="5" id="KW-0378">Hydrolase</keyword>
<evidence type="ECO:0000256" key="6">
    <source>
        <dbReference type="ARBA" id="ARBA00022960"/>
    </source>
</evidence>
<dbReference type="InterPro" id="IPR005490">
    <property type="entry name" value="LD_TPept_cat_dom"/>
</dbReference>